<dbReference type="OrthoDB" id="9790967at2"/>
<evidence type="ECO:0000313" key="5">
    <source>
        <dbReference type="Proteomes" id="UP000451048"/>
    </source>
</evidence>
<dbReference type="PANTHER" id="PTHR43176:SF3">
    <property type="entry name" value="3-HYDROXYISOBUTYRYL-COA HYDROLASE, MITOCHONDRIAL"/>
    <property type="match status" value="1"/>
</dbReference>
<dbReference type="Gene3D" id="3.90.226.10">
    <property type="entry name" value="2-enoyl-CoA Hydratase, Chain A, domain 1"/>
    <property type="match status" value="1"/>
</dbReference>
<evidence type="ECO:0000256" key="3">
    <source>
        <dbReference type="ARBA" id="ARBA00022801"/>
    </source>
</evidence>
<dbReference type="AlphaFoldDB" id="A0A1L6KRM9"/>
<dbReference type="KEGG" id="ahl:AHTJS_16225"/>
<reference evidence="4 5" key="1">
    <citation type="submission" date="2019-12" db="EMBL/GenBank/DDBJ databases">
        <title>Acinetobacter haemolyticus comparative genomics.</title>
        <authorList>
            <person name="Castro-Jaimes S."/>
            <person name="Bello-Lopez E."/>
            <person name="Velazquez-Acosta C."/>
            <person name="Volkow-Fernandez P."/>
            <person name="Lozano-Zarain P."/>
            <person name="Castillo Ramirez S."/>
            <person name="Cevallos M.A."/>
        </authorList>
    </citation>
    <scope>NUCLEOTIDE SEQUENCE [LARGE SCALE GENOMIC DNA]</scope>
    <source>
        <strain evidence="4 5">AN10</strain>
    </source>
</reference>
<name>A0A1L6KRM9_ACIHA</name>
<proteinExistence type="predicted"/>
<accession>A0A1L6KRM9</accession>
<dbReference type="SUPFAM" id="SSF52096">
    <property type="entry name" value="ClpP/crotonase"/>
    <property type="match status" value="1"/>
</dbReference>
<dbReference type="EMBL" id="WTTO01000011">
    <property type="protein sequence ID" value="NAR72964.1"/>
    <property type="molecule type" value="Genomic_DNA"/>
</dbReference>
<dbReference type="InterPro" id="IPR045004">
    <property type="entry name" value="ECH_dom"/>
</dbReference>
<dbReference type="GO" id="GO:0006574">
    <property type="term" value="P:L-valine catabolic process"/>
    <property type="evidence" value="ECO:0007669"/>
    <property type="project" value="TreeGrafter"/>
</dbReference>
<dbReference type="NCBIfam" id="NF004127">
    <property type="entry name" value="PRK05617.1"/>
    <property type="match status" value="1"/>
</dbReference>
<protein>
    <recommendedName>
        <fullName evidence="2">3-hydroxyisobutyryl-CoA hydrolase</fullName>
        <ecNumber evidence="2">3.1.2.4</ecNumber>
    </recommendedName>
</protein>
<dbReference type="GO" id="GO:0003860">
    <property type="term" value="F:3-hydroxyisobutyryl-CoA hydrolase activity"/>
    <property type="evidence" value="ECO:0007669"/>
    <property type="project" value="UniProtKB-EC"/>
</dbReference>
<dbReference type="Proteomes" id="UP000451048">
    <property type="component" value="Unassembled WGS sequence"/>
</dbReference>
<evidence type="ECO:0000313" key="4">
    <source>
        <dbReference type="EMBL" id="NAR72964.1"/>
    </source>
</evidence>
<comment type="caution">
    <text evidence="4">The sequence shown here is derived from an EMBL/GenBank/DDBJ whole genome shotgun (WGS) entry which is preliminary data.</text>
</comment>
<dbReference type="InterPro" id="IPR032259">
    <property type="entry name" value="HIBYL-CoA-H"/>
</dbReference>
<sequence>MNKENHLMIEQQGGLGMISLDRVTHLNALSLEMIEGIRAQLELWRDDAAIQAILIKSNSPKAFCAGGDIRYLYDSYKLGTTDHQGYFSAEYKMLTTIREYQKPVIVLLDGYVLGGGFGLAQACHIIVSSEKSRFAMPETAIGFFPDVGATHFLSRLDDIGVYMAITGEQISSSDALYLDLIDYHVPSEKLQALQEALVETSSLSKEEIEHIIAQFITRPAESELKQHAEAIRKHFGFQHLDEIEQSLANEQDEQLNAWASKLLHLLQQRSFVAKQTSLKLQHLGRGLSLQQCMQLERDLQDIWFEHGDFIEGVRALIVDKDKQPQWKQANPELEQILEQLS</sequence>
<gene>
    <name evidence="4" type="ORF">GPS52_05515</name>
</gene>
<dbReference type="EC" id="3.1.2.4" evidence="2"/>
<evidence type="ECO:0000256" key="2">
    <source>
        <dbReference type="ARBA" id="ARBA00011915"/>
    </source>
</evidence>
<dbReference type="RefSeq" id="WP_075316397.1">
    <property type="nucleotide sequence ID" value="NZ_CP018871.1"/>
</dbReference>
<dbReference type="InterPro" id="IPR029045">
    <property type="entry name" value="ClpP/crotonase-like_dom_sf"/>
</dbReference>
<comment type="catalytic activity">
    <reaction evidence="1">
        <text>3-hydroxy-2-methylpropanoyl-CoA + H2O = 3-hydroxy-2-methylpropanoate + CoA + H(+)</text>
        <dbReference type="Rhea" id="RHEA:20888"/>
        <dbReference type="ChEBI" id="CHEBI:11805"/>
        <dbReference type="ChEBI" id="CHEBI:15377"/>
        <dbReference type="ChEBI" id="CHEBI:15378"/>
        <dbReference type="ChEBI" id="CHEBI:57287"/>
        <dbReference type="ChEBI" id="CHEBI:57340"/>
        <dbReference type="EC" id="3.1.2.4"/>
    </reaction>
</comment>
<organism evidence="4 5">
    <name type="scientific">Acinetobacter haemolyticus</name>
    <dbReference type="NCBI Taxonomy" id="29430"/>
    <lineage>
        <taxon>Bacteria</taxon>
        <taxon>Pseudomonadati</taxon>
        <taxon>Pseudomonadota</taxon>
        <taxon>Gammaproteobacteria</taxon>
        <taxon>Moraxellales</taxon>
        <taxon>Moraxellaceae</taxon>
        <taxon>Acinetobacter</taxon>
    </lineage>
</organism>
<dbReference type="PANTHER" id="PTHR43176">
    <property type="entry name" value="3-HYDROXYISOBUTYRYL-COA HYDROLASE-RELATED"/>
    <property type="match status" value="1"/>
</dbReference>
<evidence type="ECO:0000256" key="1">
    <source>
        <dbReference type="ARBA" id="ARBA00001709"/>
    </source>
</evidence>
<keyword evidence="3" id="KW-0378">Hydrolase</keyword>
<dbReference type="CDD" id="cd06558">
    <property type="entry name" value="crotonase-like"/>
    <property type="match status" value="1"/>
</dbReference>
<dbReference type="Pfam" id="PF16113">
    <property type="entry name" value="ECH_2"/>
    <property type="match status" value="1"/>
</dbReference>